<reference evidence="1 2" key="1">
    <citation type="submission" date="2019-12" db="EMBL/GenBank/DDBJ databases">
        <title>Novel species isolated from a subtropical stream in China.</title>
        <authorList>
            <person name="Lu H."/>
        </authorList>
    </citation>
    <scope>NUCLEOTIDE SEQUENCE [LARGE SCALE GENOMIC DNA]</scope>
    <source>
        <strain evidence="1 2">FT94W</strain>
    </source>
</reference>
<comment type="caution">
    <text evidence="1">The sequence shown here is derived from an EMBL/GenBank/DDBJ whole genome shotgun (WGS) entry which is preliminary data.</text>
</comment>
<keyword evidence="2" id="KW-1185">Reference proteome</keyword>
<sequence>MHDLIRHMQQYLPHAERILPQIGGSIFPVWHAGANGVRRLVGTAFFAYLDERLLLITAEHNFSDNPDKTLCITLNGTVRPLNAMNGLVSRQDDLWVAEADADIKAVMAEVTTPELRRRSSDLLRRSLGVVFMGYPESLNKSLDTPHLLGISTMLETRNLDSTNLMPQPIYNTVNSDYLYDSQGQPQMVTPAMYGMSGGPAFGWYASPGSDCHPDIFHYFLQGVSASWSQSRGYVVACSAARIVALVDTDPDRDDG</sequence>
<name>A0ABW9V1V3_9BURK</name>
<gene>
    <name evidence="1" type="ORF">GTP38_00570</name>
</gene>
<protein>
    <recommendedName>
        <fullName evidence="3">Trypsin-like peptidase domain-containing protein</fullName>
    </recommendedName>
</protein>
<evidence type="ECO:0000313" key="2">
    <source>
        <dbReference type="Proteomes" id="UP000449678"/>
    </source>
</evidence>
<dbReference type="InterPro" id="IPR009003">
    <property type="entry name" value="Peptidase_S1_PA"/>
</dbReference>
<dbReference type="Proteomes" id="UP000449678">
    <property type="component" value="Unassembled WGS sequence"/>
</dbReference>
<evidence type="ECO:0008006" key="3">
    <source>
        <dbReference type="Google" id="ProtNLM"/>
    </source>
</evidence>
<dbReference type="SUPFAM" id="SSF50494">
    <property type="entry name" value="Trypsin-like serine proteases"/>
    <property type="match status" value="1"/>
</dbReference>
<organism evidence="1 2">
    <name type="scientific">Duganella lactea</name>
    <dbReference type="NCBI Taxonomy" id="2692173"/>
    <lineage>
        <taxon>Bacteria</taxon>
        <taxon>Pseudomonadati</taxon>
        <taxon>Pseudomonadota</taxon>
        <taxon>Betaproteobacteria</taxon>
        <taxon>Burkholderiales</taxon>
        <taxon>Oxalobacteraceae</taxon>
        <taxon>Telluria group</taxon>
        <taxon>Duganella</taxon>
    </lineage>
</organism>
<dbReference type="RefSeq" id="WP_160988266.1">
    <property type="nucleotide sequence ID" value="NZ_WWCO01000001.1"/>
</dbReference>
<dbReference type="EMBL" id="WWCO01000001">
    <property type="protein sequence ID" value="MYM32844.1"/>
    <property type="molecule type" value="Genomic_DNA"/>
</dbReference>
<evidence type="ECO:0000313" key="1">
    <source>
        <dbReference type="EMBL" id="MYM32844.1"/>
    </source>
</evidence>
<proteinExistence type="predicted"/>
<accession>A0ABW9V1V3</accession>